<reference evidence="2" key="1">
    <citation type="journal article" date="2011" name="PLoS ONE">
        <title>A deep insight into the sialotranscriptome of the gulf coast tick, Amblyomma maculatum.</title>
        <authorList>
            <person name="Karim S."/>
            <person name="Singh P."/>
            <person name="Ribeiro J.M."/>
        </authorList>
    </citation>
    <scope>NUCLEOTIDE SEQUENCE</scope>
    <source>
        <tissue evidence="2">Salivary gland</tissue>
    </source>
</reference>
<protein>
    <recommendedName>
        <fullName evidence="3">Lipocalin/cytosolic fatty-acid binding domain-containing protein</fullName>
    </recommendedName>
</protein>
<feature type="chain" id="PRO_5003447745" description="Lipocalin/cytosolic fatty-acid binding domain-containing protein" evidence="1">
    <location>
        <begin position="19"/>
        <end position="180"/>
    </location>
</feature>
<evidence type="ECO:0000313" key="2">
    <source>
        <dbReference type="EMBL" id="AEO35619.1"/>
    </source>
</evidence>
<dbReference type="InterPro" id="IPR012674">
    <property type="entry name" value="Calycin"/>
</dbReference>
<name>G3MQ51_AMBMU</name>
<keyword evidence="1" id="KW-0732">Signal</keyword>
<accession>G3MQ51</accession>
<feature type="signal peptide" evidence="1">
    <location>
        <begin position="1"/>
        <end position="18"/>
    </location>
</feature>
<dbReference type="SUPFAM" id="SSF50814">
    <property type="entry name" value="Lipocalins"/>
    <property type="match status" value="1"/>
</dbReference>
<dbReference type="Gene3D" id="2.40.128.20">
    <property type="match status" value="1"/>
</dbReference>
<evidence type="ECO:0008006" key="3">
    <source>
        <dbReference type="Google" id="ProtNLM"/>
    </source>
</evidence>
<evidence type="ECO:0000256" key="1">
    <source>
        <dbReference type="SAM" id="SignalP"/>
    </source>
</evidence>
<proteinExistence type="evidence at transcript level"/>
<organism evidence="2">
    <name type="scientific">Amblyomma maculatum</name>
    <name type="common">Gulf Coast tick</name>
    <dbReference type="NCBI Taxonomy" id="34609"/>
    <lineage>
        <taxon>Eukaryota</taxon>
        <taxon>Metazoa</taxon>
        <taxon>Ecdysozoa</taxon>
        <taxon>Arthropoda</taxon>
        <taxon>Chelicerata</taxon>
        <taxon>Arachnida</taxon>
        <taxon>Acari</taxon>
        <taxon>Parasitiformes</taxon>
        <taxon>Ixodida</taxon>
        <taxon>Ixodoidea</taxon>
        <taxon>Ixodidae</taxon>
        <taxon>Amblyomminae</taxon>
        <taxon>Amblyomma</taxon>
    </lineage>
</organism>
<dbReference type="AlphaFoldDB" id="G3MQ51"/>
<sequence length="180" mass="20583">MKAFNLVFFLALIYSGFCSKPTKDQLHQILNTKSRIWTPLRSYERSTEGKKHSCIYALKKSLSGDDYEFDQYFKPGTGPWQSHHLFGELSQTEDGATLTVKQNKSSPGIPYTLVYWNFEKNCGILTFGPESGKQCELHIKEDDLLASPTDVYCEREYEQYCPGARKYTTYSADCLPQATN</sequence>
<dbReference type="EMBL" id="JO844002">
    <property type="protein sequence ID" value="AEO35619.1"/>
    <property type="molecule type" value="mRNA"/>
</dbReference>